<evidence type="ECO:0000313" key="10">
    <source>
        <dbReference type="EMBL" id="CAE7928378.1"/>
    </source>
</evidence>
<dbReference type="SUPFAM" id="SSF53697">
    <property type="entry name" value="SIS domain"/>
    <property type="match status" value="1"/>
</dbReference>
<dbReference type="Proteomes" id="UP000601435">
    <property type="component" value="Unassembled WGS sequence"/>
</dbReference>
<accession>A0A813BW41</accession>
<feature type="non-terminal residue" evidence="10">
    <location>
        <position position="1"/>
    </location>
</feature>
<dbReference type="EMBL" id="CAJNJA010080774">
    <property type="protein sequence ID" value="CAE7928378.1"/>
    <property type="molecule type" value="Genomic_DNA"/>
</dbReference>
<evidence type="ECO:0000256" key="1">
    <source>
        <dbReference type="ARBA" id="ARBA00004926"/>
    </source>
</evidence>
<dbReference type="NCBIfam" id="NF001211">
    <property type="entry name" value="PRK00179.1"/>
    <property type="match status" value="1"/>
</dbReference>
<dbReference type="InterPro" id="IPR001672">
    <property type="entry name" value="G6P_Isomerase"/>
</dbReference>
<dbReference type="InterPro" id="IPR046348">
    <property type="entry name" value="SIS_dom_sf"/>
</dbReference>
<dbReference type="GO" id="GO:0006094">
    <property type="term" value="P:gluconeogenesis"/>
    <property type="evidence" value="ECO:0007669"/>
    <property type="project" value="UniProtKB-KW"/>
</dbReference>
<name>A0A813BW41_9DINO</name>
<dbReference type="Gene3D" id="1.10.1390.10">
    <property type="match status" value="1"/>
</dbReference>
<reference evidence="10" key="1">
    <citation type="submission" date="2021-02" db="EMBL/GenBank/DDBJ databases">
        <authorList>
            <person name="Dougan E. K."/>
            <person name="Rhodes N."/>
            <person name="Thang M."/>
            <person name="Chan C."/>
        </authorList>
    </citation>
    <scope>NUCLEOTIDE SEQUENCE</scope>
</reference>
<keyword evidence="6 9" id="KW-0324">Glycolysis</keyword>
<organism evidence="10 11">
    <name type="scientific">Symbiodinium necroappetens</name>
    <dbReference type="NCBI Taxonomy" id="1628268"/>
    <lineage>
        <taxon>Eukaryota</taxon>
        <taxon>Sar</taxon>
        <taxon>Alveolata</taxon>
        <taxon>Dinophyceae</taxon>
        <taxon>Suessiales</taxon>
        <taxon>Symbiodiniaceae</taxon>
        <taxon>Symbiodinium</taxon>
    </lineage>
</organism>
<keyword evidence="7 9" id="KW-0413">Isomerase</keyword>
<dbReference type="EC" id="5.3.1.9" evidence="3 9"/>
<dbReference type="PROSITE" id="PS51463">
    <property type="entry name" value="P_GLUCOSE_ISOMERASE_3"/>
    <property type="match status" value="1"/>
</dbReference>
<evidence type="ECO:0000256" key="2">
    <source>
        <dbReference type="ARBA" id="ARBA00006604"/>
    </source>
</evidence>
<dbReference type="GO" id="GO:0005829">
    <property type="term" value="C:cytosol"/>
    <property type="evidence" value="ECO:0007669"/>
    <property type="project" value="TreeGrafter"/>
</dbReference>
<dbReference type="PROSITE" id="PS00765">
    <property type="entry name" value="P_GLUCOSE_ISOMERASE_1"/>
    <property type="match status" value="1"/>
</dbReference>
<gene>
    <name evidence="10" type="primary">PGIC1</name>
    <name evidence="10" type="ORF">SNEC2469_LOCUS32200</name>
</gene>
<dbReference type="InterPro" id="IPR035476">
    <property type="entry name" value="SIS_PGI_1"/>
</dbReference>
<comment type="caution">
    <text evidence="10">The sequence shown here is derived from an EMBL/GenBank/DDBJ whole genome shotgun (WGS) entry which is preliminary data.</text>
</comment>
<comment type="similarity">
    <text evidence="2 9">Belongs to the GPI family.</text>
</comment>
<dbReference type="InterPro" id="IPR018189">
    <property type="entry name" value="Phosphoglucose_isomerase_CS"/>
</dbReference>
<dbReference type="PROSITE" id="PS00174">
    <property type="entry name" value="P_GLUCOSE_ISOMERASE_2"/>
    <property type="match status" value="1"/>
</dbReference>
<comment type="catalytic activity">
    <reaction evidence="8 9">
        <text>alpha-D-glucose 6-phosphate = beta-D-fructose 6-phosphate</text>
        <dbReference type="Rhea" id="RHEA:11816"/>
        <dbReference type="ChEBI" id="CHEBI:57634"/>
        <dbReference type="ChEBI" id="CHEBI:58225"/>
        <dbReference type="EC" id="5.3.1.9"/>
    </reaction>
</comment>
<dbReference type="Pfam" id="PF00342">
    <property type="entry name" value="PGI"/>
    <property type="match status" value="1"/>
</dbReference>
<evidence type="ECO:0000256" key="3">
    <source>
        <dbReference type="ARBA" id="ARBA00011952"/>
    </source>
</evidence>
<dbReference type="GO" id="GO:0006096">
    <property type="term" value="P:glycolytic process"/>
    <property type="evidence" value="ECO:0007669"/>
    <property type="project" value="UniProtKB-UniPathway"/>
</dbReference>
<dbReference type="HAMAP" id="MF_00473">
    <property type="entry name" value="G6P_isomerase"/>
    <property type="match status" value="1"/>
</dbReference>
<dbReference type="UniPathway" id="UPA00109">
    <property type="reaction ID" value="UER00181"/>
</dbReference>
<evidence type="ECO:0000256" key="9">
    <source>
        <dbReference type="RuleBase" id="RU000612"/>
    </source>
</evidence>
<comment type="pathway">
    <text evidence="1 9">Carbohydrate degradation; glycolysis; D-glyceraldehyde 3-phosphate and glycerone phosphate from D-glucose: step 2/4.</text>
</comment>
<sequence>QMASGLWSDLKGQVPKMKSTHLRSLMQDQARNDSMFVQSGQMVLDYCRQKVDSETMSKLFDLAEKAGVEQRKAKMFAGERINQTEGRAVLHPALRAPRSASIPLDGQNVVPEVWKVLDAMKGFSDKVRSGEWKGFTGKALTDVVCIGIGGSYLGVEFVYEALKTDPEAAAAAQGRKLRFLANVDPIDVQRALEGLNAETTLVVIISKTFTTAETMLNAKTVKAWLVKELGSADCVAKHVVACSTALDKTQAFGIDSNNVFGFWDWVGGRFSVWSAVGVLALSLQYGFGIVNQFLEGGHAMDQHFQKAPAKENLPLIIGLLDVWNCSMMGHEGVAILPYCQALVRFVPHIQQLDMESNGKRVQMDGSEVPVGTGAINFGEPGTNGQHSFYQLMHQGRVIPSHFIGFAASQNPVELPGEAVSNHDELMSNFFAQPDALALGKTAEELKADGIPEKLIAHKTFPGDRPSLSLLLPVCNAHWLGQLLALYEHRTAVQGWLWDINSFDQWGVELGKVLAKEVRGYLSQARKGSADDSKFLTPTKKLLAKYLE</sequence>
<keyword evidence="4 9" id="KW-0312">Gluconeogenesis</keyword>
<dbReference type="OrthoDB" id="5831190at2759"/>
<dbReference type="FunFam" id="3.40.50.10490:FF:000018">
    <property type="entry name" value="Glucose-6-phosphate isomerase"/>
    <property type="match status" value="1"/>
</dbReference>
<keyword evidence="5" id="KW-0963">Cytoplasm</keyword>
<dbReference type="InterPro" id="IPR023096">
    <property type="entry name" value="G6P_Isomerase_C"/>
</dbReference>
<dbReference type="PANTHER" id="PTHR11469:SF1">
    <property type="entry name" value="GLUCOSE-6-PHOSPHATE ISOMERASE"/>
    <property type="match status" value="1"/>
</dbReference>
<dbReference type="GO" id="GO:0097367">
    <property type="term" value="F:carbohydrate derivative binding"/>
    <property type="evidence" value="ECO:0007669"/>
    <property type="project" value="InterPro"/>
</dbReference>
<dbReference type="CDD" id="cd05015">
    <property type="entry name" value="SIS_PGI_1"/>
    <property type="match status" value="1"/>
</dbReference>
<evidence type="ECO:0000256" key="8">
    <source>
        <dbReference type="ARBA" id="ARBA00029321"/>
    </source>
</evidence>
<protein>
    <recommendedName>
        <fullName evidence="3 9">Glucose-6-phosphate isomerase</fullName>
        <ecNumber evidence="3 9">5.3.1.9</ecNumber>
    </recommendedName>
</protein>
<dbReference type="GO" id="GO:0048029">
    <property type="term" value="F:monosaccharide binding"/>
    <property type="evidence" value="ECO:0007669"/>
    <property type="project" value="TreeGrafter"/>
</dbReference>
<dbReference type="GO" id="GO:0004347">
    <property type="term" value="F:glucose-6-phosphate isomerase activity"/>
    <property type="evidence" value="ECO:0007669"/>
    <property type="project" value="UniProtKB-EC"/>
</dbReference>
<dbReference type="InterPro" id="IPR035482">
    <property type="entry name" value="SIS_PGI_2"/>
</dbReference>
<evidence type="ECO:0000256" key="5">
    <source>
        <dbReference type="ARBA" id="ARBA00022490"/>
    </source>
</evidence>
<evidence type="ECO:0000313" key="11">
    <source>
        <dbReference type="Proteomes" id="UP000601435"/>
    </source>
</evidence>
<evidence type="ECO:0000256" key="7">
    <source>
        <dbReference type="ARBA" id="ARBA00023235"/>
    </source>
</evidence>
<evidence type="ECO:0000256" key="4">
    <source>
        <dbReference type="ARBA" id="ARBA00022432"/>
    </source>
</evidence>
<dbReference type="Gene3D" id="3.40.50.10490">
    <property type="entry name" value="Glucose-6-phosphate isomerase like protein, domain 1"/>
    <property type="match status" value="2"/>
</dbReference>
<keyword evidence="11" id="KW-1185">Reference proteome</keyword>
<dbReference type="AlphaFoldDB" id="A0A813BW41"/>
<evidence type="ECO:0000256" key="6">
    <source>
        <dbReference type="ARBA" id="ARBA00023152"/>
    </source>
</evidence>
<proteinExistence type="inferred from homology"/>
<dbReference type="CDD" id="cd05016">
    <property type="entry name" value="SIS_PGI_2"/>
    <property type="match status" value="1"/>
</dbReference>
<dbReference type="PANTHER" id="PTHR11469">
    <property type="entry name" value="GLUCOSE-6-PHOSPHATE ISOMERASE"/>
    <property type="match status" value="1"/>
</dbReference>
<dbReference type="FunFam" id="3.40.50.10490:FF:000031">
    <property type="entry name" value="Glucose-6-phosphate isomerase"/>
    <property type="match status" value="1"/>
</dbReference>
<dbReference type="PRINTS" id="PR00662">
    <property type="entry name" value="G6PISOMERASE"/>
</dbReference>
<dbReference type="GO" id="GO:0051156">
    <property type="term" value="P:glucose 6-phosphate metabolic process"/>
    <property type="evidence" value="ECO:0007669"/>
    <property type="project" value="TreeGrafter"/>
</dbReference>